<dbReference type="Proteomes" id="UP001319045">
    <property type="component" value="Chromosome"/>
</dbReference>
<name>A0ABN6EJV3_9BACT</name>
<sequence>MLQEKSVKDTIKLKDAYAEVFCFANNTEAREYHVVVHVTNTELNFKQQFETLINAYNEVRINISGNAVAVFKRYFLSDSANQENEVYNMETSDCAISVIQQPPIDGSKVALWTYMITGVKTRVLRNGLYRVEHNTYTHLWLGNYNKLEFNSEYQTRIILQNYVMKLIETGCTLADNCVRTWFYINDIDNNYKGVVKARNDIFMTQGLTPKTHYISSTGIGGRQSNHKILVQMDAYSINGLKQDQMKYVYAPDCMNRTSEYGVSFERGTYIDYGDRRHIYISGTASIDNNGNILHLGDIKGQARCMLENVEALLKEANMDFTDIGVMIVYLRDIADFMTVKNMFNHKYKNVPCIIVNASVCRPGWLIEMECIGVKDFVNKQFRTF</sequence>
<dbReference type="PANTHER" id="PTHR11803">
    <property type="entry name" value="2-IMINOBUTANOATE/2-IMINOPROPANOATE DEAMINASE RIDA"/>
    <property type="match status" value="1"/>
</dbReference>
<dbReference type="InterPro" id="IPR006175">
    <property type="entry name" value="YjgF/YER057c/UK114"/>
</dbReference>
<dbReference type="Gene3D" id="3.30.1330.40">
    <property type="entry name" value="RutC-like"/>
    <property type="match status" value="2"/>
</dbReference>
<dbReference type="EMBL" id="AP024484">
    <property type="protein sequence ID" value="BCS86176.1"/>
    <property type="molecule type" value="Genomic_DNA"/>
</dbReference>
<dbReference type="InterPro" id="IPR035959">
    <property type="entry name" value="RutC-like_sf"/>
</dbReference>
<evidence type="ECO:0000313" key="1">
    <source>
        <dbReference type="EMBL" id="BCS86176.1"/>
    </source>
</evidence>
<dbReference type="RefSeq" id="WP_207153756.1">
    <property type="nucleotide sequence ID" value="NZ_AP024484.1"/>
</dbReference>
<reference evidence="1 2" key="1">
    <citation type="journal article" date="2022" name="Int. J. Syst. Evol. Microbiol.">
        <title>Prevotella herbatica sp. nov., a plant polysaccharide-decomposing anaerobic bacterium isolated from a methanogenic reactor.</title>
        <authorList>
            <person name="Uek A."/>
            <person name="Tonouchi A."/>
            <person name="Kaku N."/>
            <person name="Ueki K."/>
        </authorList>
    </citation>
    <scope>NUCLEOTIDE SEQUENCE [LARGE SCALE GENOMIC DNA]</scope>
    <source>
        <strain evidence="1 2">WR041</strain>
    </source>
</reference>
<proteinExistence type="predicted"/>
<organism evidence="1 2">
    <name type="scientific">Prevotella herbatica</name>
    <dbReference type="NCBI Taxonomy" id="2801997"/>
    <lineage>
        <taxon>Bacteria</taxon>
        <taxon>Pseudomonadati</taxon>
        <taxon>Bacteroidota</taxon>
        <taxon>Bacteroidia</taxon>
        <taxon>Bacteroidales</taxon>
        <taxon>Prevotellaceae</taxon>
        <taxon>Prevotella</taxon>
    </lineage>
</organism>
<evidence type="ECO:0000313" key="2">
    <source>
        <dbReference type="Proteomes" id="UP001319045"/>
    </source>
</evidence>
<protein>
    <submittedName>
        <fullName evidence="1">YjgF_YER057c_UK114_like_5 domain-containing protein</fullName>
    </submittedName>
</protein>
<dbReference type="SUPFAM" id="SSF55298">
    <property type="entry name" value="YjgF-like"/>
    <property type="match status" value="1"/>
</dbReference>
<gene>
    <name evidence="1" type="ORF">prwr041_20690</name>
</gene>
<dbReference type="CDD" id="cd06153">
    <property type="entry name" value="YjgF_YER057c_UK114_like_5"/>
    <property type="match status" value="1"/>
</dbReference>
<dbReference type="PANTHER" id="PTHR11803:SF39">
    <property type="entry name" value="2-IMINOBUTANOATE_2-IMINOPROPANOATE DEAMINASE"/>
    <property type="match status" value="1"/>
</dbReference>
<dbReference type="Pfam" id="PF01042">
    <property type="entry name" value="Ribonuc_L-PSP"/>
    <property type="match status" value="1"/>
</dbReference>
<accession>A0ABN6EJV3</accession>
<keyword evidence="2" id="KW-1185">Reference proteome</keyword>